<accession>A0A7I8D0U0</accession>
<proteinExistence type="predicted"/>
<dbReference type="KEGG" id="sman:C12CBH8_09950"/>
<keyword evidence="4" id="KW-1185">Reference proteome</keyword>
<reference evidence="4" key="1">
    <citation type="submission" date="2020-07" db="EMBL/GenBank/DDBJ databases">
        <title>Complete genome sequencing of Clostridia bacterium strain 12CBH8.</title>
        <authorList>
            <person name="Sakamoto M."/>
            <person name="Murakami T."/>
            <person name="Mori H."/>
        </authorList>
    </citation>
    <scope>NUCLEOTIDE SEQUENCE [LARGE SCALE GENOMIC DNA]</scope>
    <source>
        <strain evidence="4">12CBH8</strain>
    </source>
</reference>
<keyword evidence="1" id="KW-0472">Membrane</keyword>
<feature type="domain" description="Double-GTPase 2" evidence="2">
    <location>
        <begin position="264"/>
        <end position="465"/>
    </location>
</feature>
<protein>
    <recommendedName>
        <fullName evidence="2">Double-GTPase 2 domain-containing protein</fullName>
    </recommendedName>
</protein>
<dbReference type="EMBL" id="AP023321">
    <property type="protein sequence ID" value="BCI60356.1"/>
    <property type="molecule type" value="Genomic_DNA"/>
</dbReference>
<dbReference type="InterPro" id="IPR027417">
    <property type="entry name" value="P-loop_NTPase"/>
</dbReference>
<gene>
    <name evidence="3" type="ORF">C12CBH8_09950</name>
</gene>
<feature type="transmembrane region" description="Helical" evidence="1">
    <location>
        <begin position="158"/>
        <end position="179"/>
    </location>
</feature>
<feature type="transmembrane region" description="Helical" evidence="1">
    <location>
        <begin position="7"/>
        <end position="25"/>
    </location>
</feature>
<evidence type="ECO:0000256" key="1">
    <source>
        <dbReference type="SAM" id="Phobius"/>
    </source>
</evidence>
<dbReference type="SUPFAM" id="SSF52540">
    <property type="entry name" value="P-loop containing nucleoside triphosphate hydrolases"/>
    <property type="match status" value="1"/>
</dbReference>
<dbReference type="AlphaFoldDB" id="A0A7I8D0U0"/>
<evidence type="ECO:0000259" key="2">
    <source>
        <dbReference type="Pfam" id="PF19993"/>
    </source>
</evidence>
<organism evidence="3 4">
    <name type="scientific">Solibaculum mannosilyticum</name>
    <dbReference type="NCBI Taxonomy" id="2780922"/>
    <lineage>
        <taxon>Bacteria</taxon>
        <taxon>Bacillati</taxon>
        <taxon>Bacillota</taxon>
        <taxon>Clostridia</taxon>
        <taxon>Eubacteriales</taxon>
        <taxon>Oscillospiraceae</taxon>
        <taxon>Solibaculum</taxon>
    </lineage>
</organism>
<dbReference type="Proteomes" id="UP000593890">
    <property type="component" value="Chromosome"/>
</dbReference>
<dbReference type="InterPro" id="IPR045528">
    <property type="entry name" value="DO-GTPase2"/>
</dbReference>
<dbReference type="Gene3D" id="3.40.50.300">
    <property type="entry name" value="P-loop containing nucleotide triphosphate hydrolases"/>
    <property type="match status" value="1"/>
</dbReference>
<name>A0A7I8D0U0_9FIRM</name>
<dbReference type="RefSeq" id="WP_215533694.1">
    <property type="nucleotide sequence ID" value="NZ_AP023321.1"/>
</dbReference>
<feature type="transmembrane region" description="Helical" evidence="1">
    <location>
        <begin position="132"/>
        <end position="152"/>
    </location>
</feature>
<evidence type="ECO:0000313" key="3">
    <source>
        <dbReference type="EMBL" id="BCI60356.1"/>
    </source>
</evidence>
<keyword evidence="1" id="KW-1133">Transmembrane helix</keyword>
<feature type="transmembrane region" description="Helical" evidence="1">
    <location>
        <begin position="31"/>
        <end position="49"/>
    </location>
</feature>
<dbReference type="Pfam" id="PF19993">
    <property type="entry name" value="DO-GTPase2"/>
    <property type="match status" value="1"/>
</dbReference>
<sequence length="545" mass="60648">MAELIGLGLIILGIYLFVEYALPFVAAGAGIVAVIITCIALLMGLFTALKNYIKAIKQEVHLLHWTWEKGDEPAIRSYFFGPGYVQLGRTIKTAFRFNADSGRKVNATAAKFKRTGGILGACKTVGAWIYQLVSYIIIFLVGSVLCVVFSLIHGSITTVFMLLTYVLFSVTWLVDRLYLVKNKIRSDCPNCHSHFLIPHFMCPKCGEVHKKLVPGPYGIWKHTCTCGQKLPATFFNGRSKLEAFCPDCSASLVASNARPIVFQLVGGSKAGKTVFMAAFFHNYLEKLSTKKSIQVTIAEQYRPYFQELEQWYQGIDCPATAQLNSQMYPLLVDSDLGVRRQFSIYDIAGEMFDGFTADSQVQQQQFHYCDGLIFLIDPFSSGDLRNGRIEDGGDLSDFSDMAAEDVATNFINYLIRTGHAKANTRCNIPIAVVIAKADIKEVKRVIGPAKIQSILRKNPEKYQSVQQVRDEECRNFLLDIGLSATVESLETQFSNLHYFPASAMGHTPDGSEYEPWGVMDAVEWMLPLADKNFADLVGEPIDTAV</sequence>
<evidence type="ECO:0000313" key="4">
    <source>
        <dbReference type="Proteomes" id="UP000593890"/>
    </source>
</evidence>
<keyword evidence="1" id="KW-0812">Transmembrane</keyword>